<dbReference type="Proteomes" id="UP000807306">
    <property type="component" value="Unassembled WGS sequence"/>
</dbReference>
<dbReference type="InterPro" id="IPR015075">
    <property type="entry name" value="AtaL"/>
</dbReference>
<dbReference type="SUPFAM" id="SSF55961">
    <property type="entry name" value="Bet v1-like"/>
    <property type="match status" value="1"/>
</dbReference>
<proteinExistence type="predicted"/>
<organism evidence="1 2">
    <name type="scientific">Crepidotus variabilis</name>
    <dbReference type="NCBI Taxonomy" id="179855"/>
    <lineage>
        <taxon>Eukaryota</taxon>
        <taxon>Fungi</taxon>
        <taxon>Dikarya</taxon>
        <taxon>Basidiomycota</taxon>
        <taxon>Agaricomycotina</taxon>
        <taxon>Agaricomycetes</taxon>
        <taxon>Agaricomycetidae</taxon>
        <taxon>Agaricales</taxon>
        <taxon>Agaricineae</taxon>
        <taxon>Crepidotaceae</taxon>
        <taxon>Crepidotus</taxon>
    </lineage>
</organism>
<dbReference type="AlphaFoldDB" id="A0A9P6EIP6"/>
<keyword evidence="2" id="KW-1185">Reference proteome</keyword>
<sequence length="123" mass="13691">MPKNIASTRPVNRPAASAKLVSEGDKIIRSMTLKDGKLIKENLNIYERMMVYFDAIEATFRVTNMISYDQNNELLLTYSFVNGVPSLLDMGADHTAEEINQIIGGVVDKTVDVIRELVKNGSL</sequence>
<protein>
    <submittedName>
        <fullName evidence="1">Uncharacterized protein</fullName>
    </submittedName>
</protein>
<name>A0A9P6EIP6_9AGAR</name>
<evidence type="ECO:0000313" key="1">
    <source>
        <dbReference type="EMBL" id="KAF9529800.1"/>
    </source>
</evidence>
<comment type="caution">
    <text evidence="1">The sequence shown here is derived from an EMBL/GenBank/DDBJ whole genome shotgun (WGS) entry which is preliminary data.</text>
</comment>
<dbReference type="Gene3D" id="3.30.530.20">
    <property type="match status" value="1"/>
</dbReference>
<dbReference type="EMBL" id="MU157844">
    <property type="protein sequence ID" value="KAF9529800.1"/>
    <property type="molecule type" value="Genomic_DNA"/>
</dbReference>
<gene>
    <name evidence="1" type="ORF">CPB83DRAFT_882713</name>
</gene>
<reference evidence="1" key="1">
    <citation type="submission" date="2020-11" db="EMBL/GenBank/DDBJ databases">
        <authorList>
            <consortium name="DOE Joint Genome Institute"/>
            <person name="Ahrendt S."/>
            <person name="Riley R."/>
            <person name="Andreopoulos W."/>
            <person name="Labutti K."/>
            <person name="Pangilinan J."/>
            <person name="Ruiz-Duenas F.J."/>
            <person name="Barrasa J.M."/>
            <person name="Sanchez-Garcia M."/>
            <person name="Camarero S."/>
            <person name="Miyauchi S."/>
            <person name="Serrano A."/>
            <person name="Linde D."/>
            <person name="Babiker R."/>
            <person name="Drula E."/>
            <person name="Ayuso-Fernandez I."/>
            <person name="Pacheco R."/>
            <person name="Padilla G."/>
            <person name="Ferreira P."/>
            <person name="Barriuso J."/>
            <person name="Kellner H."/>
            <person name="Castanera R."/>
            <person name="Alfaro M."/>
            <person name="Ramirez L."/>
            <person name="Pisabarro A.G."/>
            <person name="Kuo A."/>
            <person name="Tritt A."/>
            <person name="Lipzen A."/>
            <person name="He G."/>
            <person name="Yan M."/>
            <person name="Ng V."/>
            <person name="Cullen D."/>
            <person name="Martin F."/>
            <person name="Rosso M.-N."/>
            <person name="Henrissat B."/>
            <person name="Hibbett D."/>
            <person name="Martinez A.T."/>
            <person name="Grigoriev I.V."/>
        </authorList>
    </citation>
    <scope>NUCLEOTIDE SEQUENCE</scope>
    <source>
        <strain evidence="1">CBS 506.95</strain>
    </source>
</reference>
<dbReference type="Pfam" id="PF08982">
    <property type="entry name" value="AtaL"/>
    <property type="match status" value="1"/>
</dbReference>
<accession>A0A9P6EIP6</accession>
<evidence type="ECO:0000313" key="2">
    <source>
        <dbReference type="Proteomes" id="UP000807306"/>
    </source>
</evidence>
<dbReference type="InterPro" id="IPR023393">
    <property type="entry name" value="START-like_dom_sf"/>
</dbReference>
<dbReference type="OrthoDB" id="2320332at2759"/>